<dbReference type="Pfam" id="PF08450">
    <property type="entry name" value="SGL"/>
    <property type="match status" value="1"/>
</dbReference>
<dbReference type="InterPro" id="IPR051262">
    <property type="entry name" value="SMP-30/CGR1_Lactonase"/>
</dbReference>
<dbReference type="InterPro" id="IPR013658">
    <property type="entry name" value="SGL"/>
</dbReference>
<evidence type="ECO:0000259" key="4">
    <source>
        <dbReference type="Pfam" id="PF08450"/>
    </source>
</evidence>
<dbReference type="Proteomes" id="UP000630528">
    <property type="component" value="Unassembled WGS sequence"/>
</dbReference>
<comment type="caution">
    <text evidence="5">The sequence shown here is derived from an EMBL/GenBank/DDBJ whole genome shotgun (WGS) entry which is preliminary data.</text>
</comment>
<accession>A0A934TTW5</accession>
<evidence type="ECO:0000256" key="1">
    <source>
        <dbReference type="ARBA" id="ARBA00022801"/>
    </source>
</evidence>
<organism evidence="5 6">
    <name type="scientific">Ramlibacter ginsenosidimutans</name>
    <dbReference type="NCBI Taxonomy" id="502333"/>
    <lineage>
        <taxon>Bacteria</taxon>
        <taxon>Pseudomonadati</taxon>
        <taxon>Pseudomonadota</taxon>
        <taxon>Betaproteobacteria</taxon>
        <taxon>Burkholderiales</taxon>
        <taxon>Comamonadaceae</taxon>
        <taxon>Ramlibacter</taxon>
    </lineage>
</organism>
<feature type="domain" description="SMP-30/Gluconolactonase/LRE-like region" evidence="4">
    <location>
        <begin position="35"/>
        <end position="291"/>
    </location>
</feature>
<dbReference type="GO" id="GO:0046872">
    <property type="term" value="F:metal ion binding"/>
    <property type="evidence" value="ECO:0007669"/>
    <property type="project" value="UniProtKB-KW"/>
</dbReference>
<dbReference type="InterPro" id="IPR005511">
    <property type="entry name" value="SMP-30"/>
</dbReference>
<feature type="binding site" evidence="3">
    <location>
        <position position="182"/>
    </location>
    <ligand>
        <name>a divalent metal cation</name>
        <dbReference type="ChEBI" id="CHEBI:60240"/>
    </ligand>
</feature>
<evidence type="ECO:0000256" key="3">
    <source>
        <dbReference type="PIRSR" id="PIRSR605511-2"/>
    </source>
</evidence>
<dbReference type="PANTHER" id="PTHR47572:SF4">
    <property type="entry name" value="LACTONASE DRP35"/>
    <property type="match status" value="1"/>
</dbReference>
<evidence type="ECO:0000256" key="2">
    <source>
        <dbReference type="PIRSR" id="PIRSR605511-1"/>
    </source>
</evidence>
<reference evidence="5" key="1">
    <citation type="journal article" date="2012" name="J. Microbiol. Biotechnol.">
        <title>Ramlibacter ginsenosidimutans sp. nov., with ginsenoside-converting activity.</title>
        <authorList>
            <person name="Wang L."/>
            <person name="An D.S."/>
            <person name="Kim S.G."/>
            <person name="Jin F.X."/>
            <person name="Kim S.C."/>
            <person name="Lee S.T."/>
            <person name="Im W.T."/>
        </authorList>
    </citation>
    <scope>NUCLEOTIDE SEQUENCE</scope>
    <source>
        <strain evidence="5">KACC 17527</strain>
    </source>
</reference>
<sequence>MAIELTSSFEVIDERFRALAFGNVHLERLYTGCRWAEGPAWFAAGRYLVWSDIPNDRMLRWDETDGSVSVFRQPAMNTNGHTVDLQGRLVSCEHRGRCVSRTEHDGTRTVLAERFEGKRFNSPNDLVVKSDGSIWFSDPSYGIDSDYEGDAAPGELGECCLYRIDGDSGAVSRVATGFVQPNGLAFSPDERWLYVADTGATHVAGGPRHIRRFQVKEGGRALAGGEVWAQCGAGLFDGFRVDVHGHVWTSAGDGVHCYAPDGVLLGKVRVPEAVANVCFGGPKLNRLFICATSSLYSVYLNTRAVPRPRTTWPAA</sequence>
<keyword evidence="3" id="KW-0479">Metal-binding</keyword>
<reference evidence="5" key="2">
    <citation type="submission" date="2021-01" db="EMBL/GenBank/DDBJ databases">
        <authorList>
            <person name="Kang M."/>
        </authorList>
    </citation>
    <scope>NUCLEOTIDE SEQUENCE</scope>
    <source>
        <strain evidence="5">KACC 17527</strain>
    </source>
</reference>
<proteinExistence type="predicted"/>
<dbReference type="Gene3D" id="2.120.10.30">
    <property type="entry name" value="TolB, C-terminal domain"/>
    <property type="match status" value="1"/>
</dbReference>
<feature type="active site" description="Proton donor/acceptor" evidence="2">
    <location>
        <position position="237"/>
    </location>
</feature>
<name>A0A934TTW5_9BURK</name>
<dbReference type="AlphaFoldDB" id="A0A934TTW5"/>
<dbReference type="PRINTS" id="PR01790">
    <property type="entry name" value="SMP30FAMILY"/>
</dbReference>
<dbReference type="RefSeq" id="WP_201173055.1">
    <property type="nucleotide sequence ID" value="NZ_JAEPWM010000006.1"/>
</dbReference>
<feature type="binding site" evidence="3">
    <location>
        <position position="237"/>
    </location>
    <ligand>
        <name>a divalent metal cation</name>
        <dbReference type="ChEBI" id="CHEBI:60240"/>
    </ligand>
</feature>
<dbReference type="SUPFAM" id="SSF63829">
    <property type="entry name" value="Calcium-dependent phosphotriesterase"/>
    <property type="match status" value="1"/>
</dbReference>
<comment type="cofactor">
    <cofactor evidence="3">
        <name>Zn(2+)</name>
        <dbReference type="ChEBI" id="CHEBI:29105"/>
    </cofactor>
    <text evidence="3">Binds 1 divalent metal cation per subunit.</text>
</comment>
<keyword evidence="6" id="KW-1185">Reference proteome</keyword>
<keyword evidence="1" id="KW-0378">Hydrolase</keyword>
<evidence type="ECO:0000313" key="6">
    <source>
        <dbReference type="Proteomes" id="UP000630528"/>
    </source>
</evidence>
<gene>
    <name evidence="5" type="ORF">JJB11_15465</name>
</gene>
<protein>
    <submittedName>
        <fullName evidence="5">SMP-30/gluconolactonase/LRE family protein</fullName>
    </submittedName>
</protein>
<feature type="binding site" evidence="3">
    <location>
        <position position="124"/>
    </location>
    <ligand>
        <name>substrate</name>
    </ligand>
</feature>
<dbReference type="PANTHER" id="PTHR47572">
    <property type="entry name" value="LIPOPROTEIN-RELATED"/>
    <property type="match status" value="1"/>
</dbReference>
<evidence type="ECO:0000313" key="5">
    <source>
        <dbReference type="EMBL" id="MBK6007496.1"/>
    </source>
</evidence>
<dbReference type="GO" id="GO:0016787">
    <property type="term" value="F:hydrolase activity"/>
    <property type="evidence" value="ECO:0007669"/>
    <property type="project" value="UniProtKB-KW"/>
</dbReference>
<dbReference type="EMBL" id="JAEPWM010000006">
    <property type="protein sequence ID" value="MBK6007496.1"/>
    <property type="molecule type" value="Genomic_DNA"/>
</dbReference>
<dbReference type="InterPro" id="IPR011042">
    <property type="entry name" value="6-blade_b-propeller_TolB-like"/>
</dbReference>
<keyword evidence="3" id="KW-0862">Zinc</keyword>
<feature type="binding site" evidence="3">
    <location>
        <position position="37"/>
    </location>
    <ligand>
        <name>a divalent metal cation</name>
        <dbReference type="ChEBI" id="CHEBI:60240"/>
    </ligand>
</feature>